<dbReference type="SUPFAM" id="SSF52096">
    <property type="entry name" value="ClpP/crotonase"/>
    <property type="match status" value="1"/>
</dbReference>
<dbReference type="InterPro" id="IPR001753">
    <property type="entry name" value="Enoyl-CoA_hydra/iso"/>
</dbReference>
<dbReference type="GO" id="GO:0051750">
    <property type="term" value="F:delta(3,5)-delta(2,4)-dienoyl-CoA isomerase activity"/>
    <property type="evidence" value="ECO:0007669"/>
    <property type="project" value="TreeGrafter"/>
</dbReference>
<dbReference type="UniPathway" id="UPA00659"/>
<comment type="similarity">
    <text evidence="2">Belongs to the enoyl-CoA hydratase/isomerase family.</text>
</comment>
<keyword evidence="3" id="KW-0276">Fatty acid metabolism</keyword>
<dbReference type="InterPro" id="IPR045002">
    <property type="entry name" value="Ech1-like"/>
</dbReference>
<evidence type="ECO:0000256" key="4">
    <source>
        <dbReference type="ARBA" id="ARBA00023098"/>
    </source>
</evidence>
<organism evidence="6">
    <name type="scientific">Phaffia rhodozyma</name>
    <name type="common">Yeast</name>
    <name type="synonym">Xanthophyllomyces dendrorhous</name>
    <dbReference type="NCBI Taxonomy" id="264483"/>
    <lineage>
        <taxon>Eukaryota</taxon>
        <taxon>Fungi</taxon>
        <taxon>Dikarya</taxon>
        <taxon>Basidiomycota</taxon>
        <taxon>Agaricomycotina</taxon>
        <taxon>Tremellomycetes</taxon>
        <taxon>Cystofilobasidiales</taxon>
        <taxon>Mrakiaceae</taxon>
        <taxon>Phaffia</taxon>
    </lineage>
</organism>
<evidence type="ECO:0000256" key="2">
    <source>
        <dbReference type="ARBA" id="ARBA00005254"/>
    </source>
</evidence>
<dbReference type="EMBL" id="LN483157">
    <property type="protein sequence ID" value="CED83921.1"/>
    <property type="molecule type" value="Genomic_DNA"/>
</dbReference>
<dbReference type="Gene3D" id="1.10.12.10">
    <property type="entry name" value="Lyase 2-enoyl-coa Hydratase, Chain A, domain 2"/>
    <property type="match status" value="1"/>
</dbReference>
<proteinExistence type="inferred from homology"/>
<dbReference type="PANTHER" id="PTHR43149">
    <property type="entry name" value="ENOYL-COA HYDRATASE"/>
    <property type="match status" value="1"/>
</dbReference>
<dbReference type="AlphaFoldDB" id="A0A0F7SRA1"/>
<keyword evidence="5 6" id="KW-0413">Isomerase</keyword>
<reference evidence="6" key="1">
    <citation type="submission" date="2014-08" db="EMBL/GenBank/DDBJ databases">
        <authorList>
            <person name="Sharma Rahul"/>
            <person name="Thines Marco"/>
        </authorList>
    </citation>
    <scope>NUCLEOTIDE SEQUENCE</scope>
</reference>
<evidence type="ECO:0000256" key="1">
    <source>
        <dbReference type="ARBA" id="ARBA00005005"/>
    </source>
</evidence>
<dbReference type="FunFam" id="1.10.12.10:FF:000004">
    <property type="entry name" value="Delta3,5-delta2,4-dienoyl-CoA isomerase"/>
    <property type="match status" value="1"/>
</dbReference>
<dbReference type="PANTHER" id="PTHR43149:SF1">
    <property type="entry name" value="DELTA(3,5)-DELTA(2,4)-DIENOYL-COA ISOMERASE, MITOCHONDRIAL"/>
    <property type="match status" value="1"/>
</dbReference>
<evidence type="ECO:0000256" key="5">
    <source>
        <dbReference type="ARBA" id="ARBA00023235"/>
    </source>
</evidence>
<evidence type="ECO:0000256" key="3">
    <source>
        <dbReference type="ARBA" id="ARBA00022832"/>
    </source>
</evidence>
<name>A0A0F7SRA1_PHARH</name>
<accession>A0A0F7SRA1</accession>
<dbReference type="CDD" id="cd06558">
    <property type="entry name" value="crotonase-like"/>
    <property type="match status" value="1"/>
</dbReference>
<protein>
    <submittedName>
        <fullName evidence="6">Enoyl-CoA isomerase</fullName>
    </submittedName>
</protein>
<dbReference type="GO" id="GO:0006635">
    <property type="term" value="P:fatty acid beta-oxidation"/>
    <property type="evidence" value="ECO:0007669"/>
    <property type="project" value="UniProtKB-UniPathway"/>
</dbReference>
<dbReference type="InterPro" id="IPR029045">
    <property type="entry name" value="ClpP/crotonase-like_dom_sf"/>
</dbReference>
<keyword evidence="4" id="KW-0443">Lipid metabolism</keyword>
<dbReference type="Pfam" id="PF00378">
    <property type="entry name" value="ECH_1"/>
    <property type="match status" value="1"/>
</dbReference>
<dbReference type="GO" id="GO:0005739">
    <property type="term" value="C:mitochondrion"/>
    <property type="evidence" value="ECO:0007669"/>
    <property type="project" value="TreeGrafter"/>
</dbReference>
<comment type="pathway">
    <text evidence="1">Lipid metabolism; fatty acid beta-oxidation.</text>
</comment>
<sequence>MPSYIVSSNPSPHVLLLSLSRNPVNAFSEEYWQELGRVFDKVNSMDDIRCVVLASNVSKGFSAGLDLVAPENVSLGGTKGLKDPARASIPLRHHVLDFQECITKISKSRVPVIASIHGVCVGLGIDIASACDIRLAAADTTFAIREVAIAMAADIGSLQRVPKITGNDSLVRELALTGRFFKPEVALQLGLISRIIPGSQKEVLEKALELAEQIAENSPIAVLGTKHLLDHGREHSIQEGLEYTALWNSVMGQTQDLTEAIATFSKRGKGKPNNVGFANLSGKRGESKL</sequence>
<evidence type="ECO:0000313" key="6">
    <source>
        <dbReference type="EMBL" id="CED83921.1"/>
    </source>
</evidence>
<dbReference type="Gene3D" id="3.90.226.10">
    <property type="entry name" value="2-enoyl-CoA Hydratase, Chain A, domain 1"/>
    <property type="match status" value="1"/>
</dbReference>
<dbReference type="InterPro" id="IPR014748">
    <property type="entry name" value="Enoyl-CoA_hydra_C"/>
</dbReference>